<proteinExistence type="predicted"/>
<comment type="caution">
    <text evidence="1">The sequence shown here is derived from an EMBL/GenBank/DDBJ whole genome shotgun (WGS) entry which is preliminary data.</text>
</comment>
<reference evidence="1" key="2">
    <citation type="submission" date="2020-09" db="EMBL/GenBank/DDBJ databases">
        <authorList>
            <person name="Sun Q."/>
            <person name="Zhou Y."/>
        </authorList>
    </citation>
    <scope>NUCLEOTIDE SEQUENCE</scope>
    <source>
        <strain evidence="1">CGMCC 1.15725</strain>
    </source>
</reference>
<accession>A0A8J3E4Y3</accession>
<dbReference type="Proteomes" id="UP000646365">
    <property type="component" value="Unassembled WGS sequence"/>
</dbReference>
<sequence>MAFVLIILGFVALLVIAGLFIRRSFPAGPAAPSSAPPKPAAAIAGRYTGYTTLQTGICSLGVHEFVLVVDENGNAKSDYAMKEGKFLTGTVAPNGKVKLAFRENGASILFDGQVQDGHITGTSSASSDRTCTIHWDLTRN</sequence>
<dbReference type="EMBL" id="BMJQ01000010">
    <property type="protein sequence ID" value="GGF28093.1"/>
    <property type="molecule type" value="Genomic_DNA"/>
</dbReference>
<name>A0A8J3E4Y3_9PROT</name>
<organism evidence="1 2">
    <name type="scientific">Aliidongia dinghuensis</name>
    <dbReference type="NCBI Taxonomy" id="1867774"/>
    <lineage>
        <taxon>Bacteria</taxon>
        <taxon>Pseudomonadati</taxon>
        <taxon>Pseudomonadota</taxon>
        <taxon>Alphaproteobacteria</taxon>
        <taxon>Rhodospirillales</taxon>
        <taxon>Dongiaceae</taxon>
        <taxon>Aliidongia</taxon>
    </lineage>
</organism>
<evidence type="ECO:0000313" key="1">
    <source>
        <dbReference type="EMBL" id="GGF28093.1"/>
    </source>
</evidence>
<reference evidence="1" key="1">
    <citation type="journal article" date="2014" name="Int. J. Syst. Evol. Microbiol.">
        <title>Complete genome sequence of Corynebacterium casei LMG S-19264T (=DSM 44701T), isolated from a smear-ripened cheese.</title>
        <authorList>
            <consortium name="US DOE Joint Genome Institute (JGI-PGF)"/>
            <person name="Walter F."/>
            <person name="Albersmeier A."/>
            <person name="Kalinowski J."/>
            <person name="Ruckert C."/>
        </authorList>
    </citation>
    <scope>NUCLEOTIDE SEQUENCE</scope>
    <source>
        <strain evidence="1">CGMCC 1.15725</strain>
    </source>
</reference>
<gene>
    <name evidence="1" type="ORF">GCM10011611_37640</name>
</gene>
<protein>
    <submittedName>
        <fullName evidence="1">Uncharacterized protein</fullName>
    </submittedName>
</protein>
<evidence type="ECO:0000313" key="2">
    <source>
        <dbReference type="Proteomes" id="UP000646365"/>
    </source>
</evidence>
<dbReference type="AlphaFoldDB" id="A0A8J3E4Y3"/>
<keyword evidence="2" id="KW-1185">Reference proteome</keyword>